<keyword evidence="2" id="KW-0238">DNA-binding</keyword>
<evidence type="ECO:0000313" key="6">
    <source>
        <dbReference type="EMBL" id="PWK50935.1"/>
    </source>
</evidence>
<protein>
    <submittedName>
        <fullName evidence="6">AraC family transcriptional regulator</fullName>
    </submittedName>
</protein>
<dbReference type="InterPro" id="IPR009057">
    <property type="entry name" value="Homeodomain-like_sf"/>
</dbReference>
<feature type="transmembrane region" description="Helical" evidence="4">
    <location>
        <begin position="176"/>
        <end position="193"/>
    </location>
</feature>
<keyword evidence="4" id="KW-0472">Membrane</keyword>
<feature type="transmembrane region" description="Helical" evidence="4">
    <location>
        <begin position="6"/>
        <end position="24"/>
    </location>
</feature>
<dbReference type="Pfam" id="PF12833">
    <property type="entry name" value="HTH_18"/>
    <property type="match status" value="1"/>
</dbReference>
<name>A0A316FS36_9GAMM</name>
<feature type="transmembrane region" description="Helical" evidence="4">
    <location>
        <begin position="199"/>
        <end position="220"/>
    </location>
</feature>
<reference evidence="6 7" key="1">
    <citation type="submission" date="2018-05" db="EMBL/GenBank/DDBJ databases">
        <title>Genomic Encyclopedia of Type Strains, Phase IV (KMG-IV): sequencing the most valuable type-strain genomes for metagenomic binning, comparative biology and taxonomic classification.</title>
        <authorList>
            <person name="Goeker M."/>
        </authorList>
    </citation>
    <scope>NUCLEOTIDE SEQUENCE [LARGE SCALE GENOMIC DNA]</scope>
    <source>
        <strain evidence="6 7">DSM 25350</strain>
    </source>
</reference>
<dbReference type="OrthoDB" id="345413at2"/>
<accession>A0A316FS36</accession>
<dbReference type="PROSITE" id="PS00041">
    <property type="entry name" value="HTH_ARAC_FAMILY_1"/>
    <property type="match status" value="1"/>
</dbReference>
<dbReference type="GO" id="GO:0043565">
    <property type="term" value="F:sequence-specific DNA binding"/>
    <property type="evidence" value="ECO:0007669"/>
    <property type="project" value="InterPro"/>
</dbReference>
<feature type="transmembrane region" description="Helical" evidence="4">
    <location>
        <begin position="59"/>
        <end position="81"/>
    </location>
</feature>
<dbReference type="SUPFAM" id="SSF46689">
    <property type="entry name" value="Homeodomain-like"/>
    <property type="match status" value="1"/>
</dbReference>
<dbReference type="PROSITE" id="PS01124">
    <property type="entry name" value="HTH_ARAC_FAMILY_2"/>
    <property type="match status" value="1"/>
</dbReference>
<evidence type="ECO:0000256" key="4">
    <source>
        <dbReference type="SAM" id="Phobius"/>
    </source>
</evidence>
<keyword evidence="1" id="KW-0805">Transcription regulation</keyword>
<dbReference type="GO" id="GO:0003700">
    <property type="term" value="F:DNA-binding transcription factor activity"/>
    <property type="evidence" value="ECO:0007669"/>
    <property type="project" value="InterPro"/>
</dbReference>
<dbReference type="SMART" id="SM00342">
    <property type="entry name" value="HTH_ARAC"/>
    <property type="match status" value="1"/>
</dbReference>
<keyword evidence="7" id="KW-1185">Reference proteome</keyword>
<dbReference type="PRINTS" id="PR00032">
    <property type="entry name" value="HTHARAC"/>
</dbReference>
<feature type="domain" description="HTH araC/xylS-type" evidence="5">
    <location>
        <begin position="261"/>
        <end position="367"/>
    </location>
</feature>
<keyword evidence="4" id="KW-1133">Transmembrane helix</keyword>
<dbReference type="RefSeq" id="WP_109763590.1">
    <property type="nucleotide sequence ID" value="NZ_QGGU01000006.1"/>
</dbReference>
<dbReference type="InterPro" id="IPR020449">
    <property type="entry name" value="Tscrpt_reg_AraC-type_HTH"/>
</dbReference>
<dbReference type="InterPro" id="IPR018062">
    <property type="entry name" value="HTH_AraC-typ_CS"/>
</dbReference>
<keyword evidence="3" id="KW-0804">Transcription</keyword>
<proteinExistence type="predicted"/>
<evidence type="ECO:0000259" key="5">
    <source>
        <dbReference type="PROSITE" id="PS01124"/>
    </source>
</evidence>
<evidence type="ECO:0000256" key="2">
    <source>
        <dbReference type="ARBA" id="ARBA00023125"/>
    </source>
</evidence>
<dbReference type="Gene3D" id="1.10.10.60">
    <property type="entry name" value="Homeodomain-like"/>
    <property type="match status" value="2"/>
</dbReference>
<organism evidence="6 7">
    <name type="scientific">Pleionea mediterranea</name>
    <dbReference type="NCBI Taxonomy" id="523701"/>
    <lineage>
        <taxon>Bacteria</taxon>
        <taxon>Pseudomonadati</taxon>
        <taxon>Pseudomonadota</taxon>
        <taxon>Gammaproteobacteria</taxon>
        <taxon>Oceanospirillales</taxon>
        <taxon>Pleioneaceae</taxon>
        <taxon>Pleionea</taxon>
    </lineage>
</organism>
<evidence type="ECO:0000256" key="3">
    <source>
        <dbReference type="ARBA" id="ARBA00023163"/>
    </source>
</evidence>
<evidence type="ECO:0000256" key="1">
    <source>
        <dbReference type="ARBA" id="ARBA00023015"/>
    </source>
</evidence>
<sequence length="371" mass="41802">MSHIQMTILAIGGLQGFLLFILLVTDKRVNYASKLLGIYCLLLALTLMVPLLVSGEANSLSWLIGWLVFLPASFGAMSYLYCRVAMTGSALKYFDLIHLIPLLICYLLNYDILFSGQKALQFMRTPNDNLLSIQLTLVVLYGQAIVYGALLIRMIYRYQTKAKQTLSSYNRSTFRWHWGLATFMVLIWSLKALSSVTSFAGPMVNFIADCLLVILVYVFAITQWRNPALFHVQQLDEQLAQSAKPKSEFSPDGVLDHSMRSSVLNLVQDKIEKQALYRDSELTLAALAEQVGVSVHHLSETLNQYGGKNFNRFINEYRVTEVCQQLKQNSDRKLIDLALDAGFSSKSSFNAIFKKLTGKTPSAYRQELAES</sequence>
<gene>
    <name evidence="6" type="ORF">C8D97_106228</name>
</gene>
<dbReference type="AlphaFoldDB" id="A0A316FS36"/>
<dbReference type="Proteomes" id="UP000245790">
    <property type="component" value="Unassembled WGS sequence"/>
</dbReference>
<dbReference type="EMBL" id="QGGU01000006">
    <property type="protein sequence ID" value="PWK50935.1"/>
    <property type="molecule type" value="Genomic_DNA"/>
</dbReference>
<keyword evidence="4" id="KW-0812">Transmembrane</keyword>
<comment type="caution">
    <text evidence="6">The sequence shown here is derived from an EMBL/GenBank/DDBJ whole genome shotgun (WGS) entry which is preliminary data.</text>
</comment>
<feature type="transmembrane region" description="Helical" evidence="4">
    <location>
        <begin position="93"/>
        <end position="113"/>
    </location>
</feature>
<dbReference type="PANTHER" id="PTHR43280">
    <property type="entry name" value="ARAC-FAMILY TRANSCRIPTIONAL REGULATOR"/>
    <property type="match status" value="1"/>
</dbReference>
<evidence type="ECO:0000313" key="7">
    <source>
        <dbReference type="Proteomes" id="UP000245790"/>
    </source>
</evidence>
<feature type="transmembrane region" description="Helical" evidence="4">
    <location>
        <begin position="36"/>
        <end position="53"/>
    </location>
</feature>
<dbReference type="InterPro" id="IPR018060">
    <property type="entry name" value="HTH_AraC"/>
</dbReference>
<dbReference type="PANTHER" id="PTHR43280:SF29">
    <property type="entry name" value="ARAC-FAMILY TRANSCRIPTIONAL REGULATOR"/>
    <property type="match status" value="1"/>
</dbReference>
<feature type="transmembrane region" description="Helical" evidence="4">
    <location>
        <begin position="133"/>
        <end position="156"/>
    </location>
</feature>